<feature type="compositionally biased region" description="Basic and acidic residues" evidence="3">
    <location>
        <begin position="34"/>
        <end position="48"/>
    </location>
</feature>
<dbReference type="GO" id="GO:0051607">
    <property type="term" value="P:defense response to virus"/>
    <property type="evidence" value="ECO:0007669"/>
    <property type="project" value="UniProtKB-KW"/>
</dbReference>
<dbReference type="InterPro" id="IPR005537">
    <property type="entry name" value="RAMP_III_fam"/>
</dbReference>
<dbReference type="Proteomes" id="UP000656042">
    <property type="component" value="Unassembled WGS sequence"/>
</dbReference>
<feature type="domain" description="CRISPR type III-associated protein" evidence="4">
    <location>
        <begin position="230"/>
        <end position="408"/>
    </location>
</feature>
<dbReference type="CDD" id="cd09726">
    <property type="entry name" value="RAMP_I_III"/>
    <property type="match status" value="1"/>
</dbReference>
<evidence type="ECO:0000259" key="4">
    <source>
        <dbReference type="Pfam" id="PF03787"/>
    </source>
</evidence>
<comment type="caution">
    <text evidence="5">The sequence shown here is derived from an EMBL/GenBank/DDBJ whole genome shotgun (WGS) entry which is preliminary data.</text>
</comment>
<feature type="region of interest" description="Disordered" evidence="3">
    <location>
        <begin position="235"/>
        <end position="254"/>
    </location>
</feature>
<keyword evidence="6" id="KW-1185">Reference proteome</keyword>
<evidence type="ECO:0000313" key="5">
    <source>
        <dbReference type="EMBL" id="GGL05139.1"/>
    </source>
</evidence>
<reference evidence="5" key="2">
    <citation type="submission" date="2020-09" db="EMBL/GenBank/DDBJ databases">
        <authorList>
            <person name="Sun Q."/>
            <person name="Zhou Y."/>
        </authorList>
    </citation>
    <scope>NUCLEOTIDE SEQUENCE</scope>
    <source>
        <strain evidence="5">CGMCC 4.7299</strain>
    </source>
</reference>
<evidence type="ECO:0000256" key="1">
    <source>
        <dbReference type="ARBA" id="ARBA00023118"/>
    </source>
</evidence>
<organism evidence="5 6">
    <name type="scientific">Mangrovihabitans endophyticus</name>
    <dbReference type="NCBI Taxonomy" id="1751298"/>
    <lineage>
        <taxon>Bacteria</taxon>
        <taxon>Bacillati</taxon>
        <taxon>Actinomycetota</taxon>
        <taxon>Actinomycetes</taxon>
        <taxon>Micromonosporales</taxon>
        <taxon>Micromonosporaceae</taxon>
        <taxon>Mangrovihabitans</taxon>
    </lineage>
</organism>
<dbReference type="RefSeq" id="WP_189081230.1">
    <property type="nucleotide sequence ID" value="NZ_BMMX01000024.1"/>
</dbReference>
<name>A0A8J3C3S5_9ACTN</name>
<protein>
    <recommendedName>
        <fullName evidence="4">CRISPR type III-associated protein domain-containing protein</fullName>
    </recommendedName>
</protein>
<evidence type="ECO:0000256" key="3">
    <source>
        <dbReference type="SAM" id="MobiDB-lite"/>
    </source>
</evidence>
<feature type="compositionally biased region" description="Low complexity" evidence="3">
    <location>
        <begin position="91"/>
        <end position="104"/>
    </location>
</feature>
<keyword evidence="1" id="KW-0051">Antiviral defense</keyword>
<comment type="subunit">
    <text evidence="2">Part of the Csm effector complex that includes Cas10, Csm2, Csm3, Csm4 and Csm5.</text>
</comment>
<feature type="region of interest" description="Disordered" evidence="3">
    <location>
        <begin position="70"/>
        <end position="104"/>
    </location>
</feature>
<accession>A0A8J3C3S5</accession>
<dbReference type="InterPro" id="IPR052216">
    <property type="entry name" value="CRISPR_Csm3_endoribonuclease"/>
</dbReference>
<sequence length="435" mass="46385">MKLTLVHIALTLRTDGAVAAPETTDQNTAPTDPEADRNRLPAARDGHGRLHTPGTSLAGLLRAHLGEHSTALLGPPPDTKSLTTSPLRILGTTTTPPTIDGTTAGTIWRGQTAVDRRRAAPAVTTLRTAELLPAGTTIDLYLRLDHPDAHWPALAEHLTTWQPQIGRGHTTGRGHTDTTTIRYGTLDLDQPDDLHTWLTRGGPDLVRHVATTDLTVTPEPNATITVDFHVHGELHVGTGDKPAGTTPALRDGHRRPIIPGTTWKGILRARATWILAHLGITTCATDHQCGTCPTCRLFGYTAPPSKTGATGRRGHVTFADSPLRQPGNTRPARPVPHTHVAIDRVTGGAHDGLLYTLETFPAAHTTLTIGCPKPLEPWMRALLLLALRDLHDGYLGVGANTTRGYGTLRATDPKALTPTTDQLAALAALTPTGQP</sequence>
<evidence type="ECO:0000313" key="6">
    <source>
        <dbReference type="Proteomes" id="UP000656042"/>
    </source>
</evidence>
<dbReference type="PANTHER" id="PTHR35579:SF6">
    <property type="entry name" value="DUF324 DOMAIN-CONTAINING PROTEIN"/>
    <property type="match status" value="1"/>
</dbReference>
<evidence type="ECO:0000256" key="2">
    <source>
        <dbReference type="ARBA" id="ARBA00093789"/>
    </source>
</evidence>
<dbReference type="AlphaFoldDB" id="A0A8J3C3S5"/>
<gene>
    <name evidence="5" type="ORF">GCM10012284_44590</name>
</gene>
<feature type="region of interest" description="Disordered" evidence="3">
    <location>
        <begin position="19"/>
        <end position="53"/>
    </location>
</feature>
<dbReference type="EMBL" id="BMMX01000024">
    <property type="protein sequence ID" value="GGL05139.1"/>
    <property type="molecule type" value="Genomic_DNA"/>
</dbReference>
<dbReference type="PANTHER" id="PTHR35579">
    <property type="entry name" value="CRISPR SYSTEM CMS ENDORIBONUCLEASE CSM3"/>
    <property type="match status" value="1"/>
</dbReference>
<reference evidence="5" key="1">
    <citation type="journal article" date="2014" name="Int. J. Syst. Evol. Microbiol.">
        <title>Complete genome sequence of Corynebacterium casei LMG S-19264T (=DSM 44701T), isolated from a smear-ripened cheese.</title>
        <authorList>
            <consortium name="US DOE Joint Genome Institute (JGI-PGF)"/>
            <person name="Walter F."/>
            <person name="Albersmeier A."/>
            <person name="Kalinowski J."/>
            <person name="Ruckert C."/>
        </authorList>
    </citation>
    <scope>NUCLEOTIDE SEQUENCE</scope>
    <source>
        <strain evidence="5">CGMCC 4.7299</strain>
    </source>
</reference>
<dbReference type="Pfam" id="PF03787">
    <property type="entry name" value="RAMPs"/>
    <property type="match status" value="1"/>
</dbReference>
<proteinExistence type="predicted"/>